<evidence type="ECO:0000256" key="3">
    <source>
        <dbReference type="SAM" id="MobiDB-lite"/>
    </source>
</evidence>
<keyword evidence="5" id="KW-1185">Reference proteome</keyword>
<feature type="region of interest" description="Disordered" evidence="3">
    <location>
        <begin position="1"/>
        <end position="137"/>
    </location>
</feature>
<evidence type="ECO:0000313" key="5">
    <source>
        <dbReference type="Proteomes" id="UP001472866"/>
    </source>
</evidence>
<feature type="compositionally biased region" description="Low complexity" evidence="3">
    <location>
        <begin position="22"/>
        <end position="52"/>
    </location>
</feature>
<dbReference type="Pfam" id="PF13181">
    <property type="entry name" value="TPR_8"/>
    <property type="match status" value="1"/>
</dbReference>
<dbReference type="PROSITE" id="PS50005">
    <property type="entry name" value="TPR"/>
    <property type="match status" value="1"/>
</dbReference>
<feature type="coiled-coil region" evidence="2">
    <location>
        <begin position="549"/>
        <end position="576"/>
    </location>
</feature>
<reference evidence="4 5" key="1">
    <citation type="submission" date="2024-03" db="EMBL/GenBank/DDBJ databases">
        <title>Complete genome sequence of the green alga Chloropicon roscoffensis RCC1871.</title>
        <authorList>
            <person name="Lemieux C."/>
            <person name="Pombert J.-F."/>
            <person name="Otis C."/>
            <person name="Turmel M."/>
        </authorList>
    </citation>
    <scope>NUCLEOTIDE SEQUENCE [LARGE SCALE GENOMIC DNA]</scope>
    <source>
        <strain evidence="4 5">RCC1871</strain>
    </source>
</reference>
<dbReference type="AlphaFoldDB" id="A0AAX4PF89"/>
<dbReference type="PANTHER" id="PTHR23082:SF0">
    <property type="entry name" value="GENERAL TRANSCRIPTION FACTOR 3C POLYPEPTIDE 3"/>
    <property type="match status" value="1"/>
</dbReference>
<sequence length="939" mass="103035">MANTPLSSGSELGTSEAEMDSDASPSHSSSELSSSGDSDAIVAVPESPSRSSSSREVEISSSSEDDGEVEVDAGSVSDAALHSSEDEAGEAGGKEEAGALSSTDEDEIENELQKRFIMNEIDAEEKGEGTSSDSGSEDIIERAIAKAKLVLGGDGAGPSSRVRGEGTEDLSDGERERIRGIFDGKGRRFNKRRKLGRTKHYKMKNVSEEALQKQGEANMLYASGDFKRAAELLVEVVRTAPSLTDSYHTLGLVHEGLGNLEKSMQFLMIAAHLSPKDHSLWVTVADKCEEAGEDAKNAYCLTKAIRTSGKAKNPDLFYRRADAFANMGDKKKAMRDVKQLQEMLQPNPDLNVLVQLSSLYDRIGNRAKALTLLLDAVPTGPQGEALPCPPDLALAITSLHINQKSYGDALKYAEDCLAAEQRFPDVGRQVFLQIRANAGIAAFKAEDRATSDAHFEMLERETGTEVAEAFLKIADSFYLSGDAKSALKFYGKLEGVPAYDQTALYSKMAECQHRTGQLEAAAANYKKVVAKIQPSSMDYLMVSTILCALLGSLNRAEEARAVLEDLESRHEAIGLEGKSIAVQRKLKELYLQEAYYNLNLGRYERYTEIVQPLMLFFWGSAVAQIHRTQEKRRERALAKEAAAAGLAPPIRTRTPASSRNLVLSEEELFNPTIECCKWLLLFRHFDRCDALLAAAEPFFRKKFKSQNKNRKNALRFLRSVSKMRAGLAREALDDIQAACLGAPHSNVVWNHFFRCAKAAGVLGSQQVQNFLTKVGQDERAGDHAVMAAAHTSAENDDHNLAIHQYNQLWQRNPKLVQLSMGVAEIQQAVSMAEEDSLEAQKLAAAKAFSGFWHLTHYGASAGFGPAEVYNAARAFHQFGLMHYAQALYNKCLDKVAEASDQGGRWWRLEMMAAHNLVALYLSTGAEELAEDVKNKFKLC</sequence>
<dbReference type="InterPro" id="IPR039340">
    <property type="entry name" value="Tfc4/TFIIIC-102/Sfc4"/>
</dbReference>
<dbReference type="Gene3D" id="1.25.40.10">
    <property type="entry name" value="Tetratricopeptide repeat domain"/>
    <property type="match status" value="2"/>
</dbReference>
<dbReference type="SUPFAM" id="SSF48452">
    <property type="entry name" value="TPR-like"/>
    <property type="match status" value="2"/>
</dbReference>
<feature type="repeat" description="TPR" evidence="1">
    <location>
        <begin position="244"/>
        <end position="277"/>
    </location>
</feature>
<accession>A0AAX4PF89</accession>
<dbReference type="InterPro" id="IPR019734">
    <property type="entry name" value="TPR_rpt"/>
</dbReference>
<gene>
    <name evidence="4" type="ORF">HKI87_10g61450</name>
</gene>
<dbReference type="SMART" id="SM00028">
    <property type="entry name" value="TPR"/>
    <property type="match status" value="5"/>
</dbReference>
<name>A0AAX4PF89_9CHLO</name>
<feature type="compositionally biased region" description="Basic and acidic residues" evidence="3">
    <location>
        <begin position="162"/>
        <end position="173"/>
    </location>
</feature>
<feature type="compositionally biased region" description="Polar residues" evidence="3">
    <location>
        <begin position="1"/>
        <end position="13"/>
    </location>
</feature>
<dbReference type="EMBL" id="CP151510">
    <property type="protein sequence ID" value="WZN64588.1"/>
    <property type="molecule type" value="Genomic_DNA"/>
</dbReference>
<keyword evidence="2" id="KW-0175">Coiled coil</keyword>
<evidence type="ECO:0000313" key="4">
    <source>
        <dbReference type="EMBL" id="WZN64588.1"/>
    </source>
</evidence>
<feature type="region of interest" description="Disordered" evidence="3">
    <location>
        <begin position="151"/>
        <end position="173"/>
    </location>
</feature>
<protein>
    <submittedName>
        <fullName evidence="4">General transcription factor 3C polypeptide</fullName>
    </submittedName>
</protein>
<evidence type="ECO:0000256" key="2">
    <source>
        <dbReference type="SAM" id="Coils"/>
    </source>
</evidence>
<dbReference type="Proteomes" id="UP001472866">
    <property type="component" value="Chromosome 10"/>
</dbReference>
<organism evidence="4 5">
    <name type="scientific">Chloropicon roscoffensis</name>
    <dbReference type="NCBI Taxonomy" id="1461544"/>
    <lineage>
        <taxon>Eukaryota</taxon>
        <taxon>Viridiplantae</taxon>
        <taxon>Chlorophyta</taxon>
        <taxon>Chloropicophyceae</taxon>
        <taxon>Chloropicales</taxon>
        <taxon>Chloropicaceae</taxon>
        <taxon>Chloropicon</taxon>
    </lineage>
</organism>
<dbReference type="InterPro" id="IPR011990">
    <property type="entry name" value="TPR-like_helical_dom_sf"/>
</dbReference>
<dbReference type="PANTHER" id="PTHR23082">
    <property type="entry name" value="TRANSCRIPTION INITIATION FACTOR IIIC TFIIIC , POLYPEPTIDE 3-RELATED"/>
    <property type="match status" value="1"/>
</dbReference>
<keyword evidence="1" id="KW-0802">TPR repeat</keyword>
<dbReference type="GO" id="GO:0000127">
    <property type="term" value="C:transcription factor TFIIIC complex"/>
    <property type="evidence" value="ECO:0007669"/>
    <property type="project" value="TreeGrafter"/>
</dbReference>
<proteinExistence type="predicted"/>
<evidence type="ECO:0000256" key="1">
    <source>
        <dbReference type="PROSITE-ProRule" id="PRU00339"/>
    </source>
</evidence>
<dbReference type="GO" id="GO:0006383">
    <property type="term" value="P:transcription by RNA polymerase III"/>
    <property type="evidence" value="ECO:0007669"/>
    <property type="project" value="InterPro"/>
</dbReference>